<accession>A0A2K9P3F4</accession>
<evidence type="ECO:0000259" key="1">
    <source>
        <dbReference type="Pfam" id="PF13421"/>
    </source>
</evidence>
<dbReference type="CDD" id="cd03408">
    <property type="entry name" value="SPFH_like_u1"/>
    <property type="match status" value="1"/>
</dbReference>
<gene>
    <name evidence="2" type="ORF">B9O19_01629</name>
</gene>
<evidence type="ECO:0000313" key="3">
    <source>
        <dbReference type="Proteomes" id="UP000235589"/>
    </source>
</evidence>
<dbReference type="RefSeq" id="WP_102365961.1">
    <property type="nucleotide sequence ID" value="NZ_CP020991.1"/>
</dbReference>
<dbReference type="Pfam" id="PF13421">
    <property type="entry name" value="Band_7_1"/>
    <property type="match status" value="1"/>
</dbReference>
<proteinExistence type="predicted"/>
<dbReference type="GeneID" id="98063019"/>
<sequence>MGLIKAFSGAFRSELADQWKEYFVCDSMAQETLLQLGRKRINTTNYQSSNTKGSEHIITQDSLLVVNEGQAMIVTEQGKIIDFTCEAGAYTFDSKSEPSMLNGNFSEGLRESFRKVGKRFTFGGDTGNDQRVYYINTKEILGNKYGTAQPMAYDDPYYKTVLYIRYYGMFTFKITDPLVFYNSIAGNVSDTYNSEQLLEQCRSEFLTALDTSVNKLSGQGVKFSEIPSHQMELSDFMSNILDSPWKQGRGMEIISVGIEKITPDDKSRARIEEFDTAVMLGNTQGAIQGRMTAAQSAMFENMGKQSGGVNGGDITGAVVGMMGMNMMNTMMPNRQTADSDNKQPEIPVVDSKMSDDGWVCKCGTKNHGKFCIECGAKRPFYKCGNCGWESSELSSLPKFCPECGFPFGEKTSVKSD</sequence>
<evidence type="ECO:0000313" key="2">
    <source>
        <dbReference type="EMBL" id="AUO19785.1"/>
    </source>
</evidence>
<dbReference type="PANTHER" id="PTHR37826">
    <property type="entry name" value="FLOTILLIN BAND_7_5 DOMAIN PROTEIN"/>
    <property type="match status" value="1"/>
</dbReference>
<reference evidence="2 3" key="1">
    <citation type="submission" date="2017-04" db="EMBL/GenBank/DDBJ databases">
        <title>Monoglobus pectinilyticus 14 draft genome.</title>
        <authorList>
            <person name="Kim C."/>
            <person name="Rosendale D.I."/>
            <person name="Kelly W.J."/>
            <person name="Tannock G.W."/>
            <person name="Patchett M.L."/>
            <person name="Jordens J.Z."/>
        </authorList>
    </citation>
    <scope>NUCLEOTIDE SEQUENCE [LARGE SCALE GENOMIC DNA]</scope>
    <source>
        <strain evidence="2 3">14</strain>
    </source>
</reference>
<protein>
    <submittedName>
        <fullName evidence="2">Double zinc ribbon</fullName>
    </submittedName>
</protein>
<organism evidence="2 3">
    <name type="scientific">Monoglobus pectinilyticus</name>
    <dbReference type="NCBI Taxonomy" id="1981510"/>
    <lineage>
        <taxon>Bacteria</taxon>
        <taxon>Bacillati</taxon>
        <taxon>Bacillota</taxon>
        <taxon>Clostridia</taxon>
        <taxon>Monoglobales</taxon>
        <taxon>Monoglobaceae</taxon>
        <taxon>Monoglobus</taxon>
    </lineage>
</organism>
<feature type="domain" description="SPFH" evidence="1">
    <location>
        <begin position="58"/>
        <end position="264"/>
    </location>
</feature>
<dbReference type="OrthoDB" id="9764015at2"/>
<dbReference type="KEGG" id="mpec:B9O19_01629"/>
<dbReference type="AlphaFoldDB" id="A0A2K9P3F4"/>
<keyword evidence="3" id="KW-1185">Reference proteome</keyword>
<dbReference type="InterPro" id="IPR033880">
    <property type="entry name" value="SPFH_YdjI"/>
</dbReference>
<dbReference type="Proteomes" id="UP000235589">
    <property type="component" value="Chromosome"/>
</dbReference>
<dbReference type="EMBL" id="CP020991">
    <property type="protein sequence ID" value="AUO19785.1"/>
    <property type="molecule type" value="Genomic_DNA"/>
</dbReference>
<name>A0A2K9P3F4_9FIRM</name>
<dbReference type="PANTHER" id="PTHR37826:SF2">
    <property type="entry name" value="ZINC-RIBBON DOMAIN-CONTAINING PROTEIN"/>
    <property type="match status" value="1"/>
</dbReference>